<feature type="compositionally biased region" description="Polar residues" evidence="1">
    <location>
        <begin position="119"/>
        <end position="130"/>
    </location>
</feature>
<organism evidence="2 3">
    <name type="scientific">Meloidogyne incognita</name>
    <name type="common">Southern root-knot nematode worm</name>
    <name type="synonym">Oxyuris incognita</name>
    <dbReference type="NCBI Taxonomy" id="6306"/>
    <lineage>
        <taxon>Eukaryota</taxon>
        <taxon>Metazoa</taxon>
        <taxon>Ecdysozoa</taxon>
        <taxon>Nematoda</taxon>
        <taxon>Chromadorea</taxon>
        <taxon>Rhabditida</taxon>
        <taxon>Tylenchina</taxon>
        <taxon>Tylenchomorpha</taxon>
        <taxon>Tylenchoidea</taxon>
        <taxon>Meloidogynidae</taxon>
        <taxon>Meloidogyninae</taxon>
        <taxon>Meloidogyne</taxon>
        <taxon>Meloidogyne incognita group</taxon>
    </lineage>
</organism>
<feature type="compositionally biased region" description="Polar residues" evidence="1">
    <location>
        <begin position="144"/>
        <end position="164"/>
    </location>
</feature>
<feature type="region of interest" description="Disordered" evidence="1">
    <location>
        <begin position="308"/>
        <end position="365"/>
    </location>
</feature>
<sequence>MATTAQASGGAPKTYASVLSQPPKPIKKPGTVSNMTSLKSTSSRTNPVTQRQTPPLNTSKFNKPANLQQGRMPRVQQGFQQKWIGHASSQSRNEGQSKIGFKSPITSKFQPALPHTSRNKNIGGSQTTQHSKSKPAKVLPAEIPQNQQQKIQESTGKSVVSESKTPIHHPKDDNKPQRQQKDQEESVVSVSDTTEGKKLEAKRPSPSQPPPMRGNIIAVADPTLNKVEGEETSSDVQKKPLESQNTFQKSSTDSQKDGFTIQIGSIEVKIPKEKIEQKINSESSQKNKEENQAKEGVTFKIRKTDIKTEIPIDEIKQKNNSESSISESDEKEELNKGKQIEEEVSGSSYSETSETTSSVGNQSHSFNYPHLIRTFETYTPYEASHQPSSASTTLNQHGLLVNKNVPPVNIPDPNQRKKLSKNLDPNAQSFTPQTLVPHYQPTALYEDPNPQVQQNIDQIYYSNENFVAPNTVYQSPQPIDLTGLSTYHNQMPLHHQTGIYLAYIYHQHSVGTFQTHLDPNQASTLYHGGGHDRPSGQASSPSQGTGVFLPANLDVYEGLDEESGYEEEIDESE</sequence>
<dbReference type="WBParaSite" id="Minc3s00159g06374">
    <property type="protein sequence ID" value="Minc3s00159g06374"/>
    <property type="gene ID" value="Minc3s00159g06374"/>
</dbReference>
<feature type="compositionally biased region" description="Low complexity" evidence="1">
    <location>
        <begin position="345"/>
        <end position="360"/>
    </location>
</feature>
<feature type="compositionally biased region" description="Basic and acidic residues" evidence="1">
    <location>
        <begin position="169"/>
        <end position="184"/>
    </location>
</feature>
<reference evidence="3" key="1">
    <citation type="submission" date="2022-11" db="UniProtKB">
        <authorList>
            <consortium name="WormBaseParasite"/>
        </authorList>
    </citation>
    <scope>IDENTIFICATION</scope>
</reference>
<feature type="compositionally biased region" description="Basic and acidic residues" evidence="1">
    <location>
        <begin position="277"/>
        <end position="293"/>
    </location>
</feature>
<accession>A0A914KXY9</accession>
<evidence type="ECO:0000256" key="1">
    <source>
        <dbReference type="SAM" id="MobiDB-lite"/>
    </source>
</evidence>
<evidence type="ECO:0000313" key="2">
    <source>
        <dbReference type="Proteomes" id="UP000887563"/>
    </source>
</evidence>
<feature type="region of interest" description="Disordered" evidence="1">
    <location>
        <begin position="1"/>
        <end position="260"/>
    </location>
</feature>
<dbReference type="AlphaFoldDB" id="A0A914KXY9"/>
<feature type="region of interest" description="Disordered" evidence="1">
    <location>
        <begin position="277"/>
        <end position="296"/>
    </location>
</feature>
<feature type="compositionally biased region" description="Polar residues" evidence="1">
    <location>
        <begin position="87"/>
        <end position="96"/>
    </location>
</feature>
<feature type="compositionally biased region" description="Polar residues" evidence="1">
    <location>
        <begin position="242"/>
        <end position="253"/>
    </location>
</feature>
<keyword evidence="2" id="KW-1185">Reference proteome</keyword>
<name>A0A914KXY9_MELIC</name>
<feature type="compositionally biased region" description="Polar residues" evidence="1">
    <location>
        <begin position="31"/>
        <end position="69"/>
    </location>
</feature>
<proteinExistence type="predicted"/>
<protein>
    <submittedName>
        <fullName evidence="3">Uncharacterized protein</fullName>
    </submittedName>
</protein>
<evidence type="ECO:0000313" key="3">
    <source>
        <dbReference type="WBParaSite" id="Minc3s00159g06374"/>
    </source>
</evidence>
<dbReference type="Proteomes" id="UP000887563">
    <property type="component" value="Unplaced"/>
</dbReference>
<feature type="compositionally biased region" description="Basic and acidic residues" evidence="1">
    <location>
        <begin position="308"/>
        <end position="319"/>
    </location>
</feature>
<feature type="region of interest" description="Disordered" evidence="1">
    <location>
        <begin position="521"/>
        <end position="551"/>
    </location>
</feature>
<feature type="compositionally biased region" description="Basic and acidic residues" evidence="1">
    <location>
        <begin position="194"/>
        <end position="203"/>
    </location>
</feature>
<feature type="compositionally biased region" description="Polar residues" evidence="1">
    <location>
        <begin position="536"/>
        <end position="545"/>
    </location>
</feature>